<dbReference type="PANTHER" id="PTHR35043">
    <property type="entry name" value="TRANSCRIPTION FACTOR DOMAIN-CONTAINING PROTEIN"/>
    <property type="match status" value="1"/>
</dbReference>
<evidence type="ECO:0000256" key="1">
    <source>
        <dbReference type="SAM" id="Phobius"/>
    </source>
</evidence>
<feature type="transmembrane region" description="Helical" evidence="1">
    <location>
        <begin position="398"/>
        <end position="419"/>
    </location>
</feature>
<feature type="transmembrane region" description="Helical" evidence="1">
    <location>
        <begin position="273"/>
        <end position="292"/>
    </location>
</feature>
<dbReference type="PANTHER" id="PTHR35043:SF7">
    <property type="entry name" value="TRANSCRIPTION FACTOR DOMAIN-CONTAINING PROTEIN"/>
    <property type="match status" value="1"/>
</dbReference>
<keyword evidence="3" id="KW-1185">Reference proteome</keyword>
<dbReference type="Proteomes" id="UP001610728">
    <property type="component" value="Unassembled WGS sequence"/>
</dbReference>
<keyword evidence="1" id="KW-0472">Membrane</keyword>
<feature type="transmembrane region" description="Helical" evidence="1">
    <location>
        <begin position="366"/>
        <end position="386"/>
    </location>
</feature>
<comment type="caution">
    <text evidence="2">The sequence shown here is derived from an EMBL/GenBank/DDBJ whole genome shotgun (WGS) entry which is preliminary data.</text>
</comment>
<reference evidence="2 3" key="1">
    <citation type="submission" date="2020-05" db="EMBL/GenBank/DDBJ databases">
        <title>Ceratocystis lukuohia genome.</title>
        <authorList>
            <person name="Harrington T.C."/>
            <person name="Kim K."/>
            <person name="Mayers C.G."/>
        </authorList>
    </citation>
    <scope>NUCLEOTIDE SEQUENCE [LARGE SCALE GENOMIC DNA]</scope>
    <source>
        <strain evidence="2 3">C4212</strain>
    </source>
</reference>
<evidence type="ECO:0000313" key="3">
    <source>
        <dbReference type="Proteomes" id="UP001610728"/>
    </source>
</evidence>
<sequence>MILKRAFFWPDSHPSLGLGLDLPAASIIDRATSSSSETLVGWTSNPDTRGTTSIIYTCIAVLLLCSYNCLHENIPPSIYLHTPPRTLWGIPAFPHRLAVSAVWSKLTKTLWLALLPESGVAVATVEYSMARQTLHDVRCSHASHRPWYKFHYNQIHTNTPPWSEDELKTGLRNEITIAHAFYADMGGFVRMNAVGDENPRDRPADGWPVDLHQYVMFLRLSSPKTRKRYLLRQGDIEGFAKADGLSKLLALIQSAWLIISCIGRHAAGLPITPLELASAAYVVCAAFMYGLWWDKPYGAVQRTVLHDFDDDMARAIAARYAETPSDTAPMRGTTMDPGDTYESAINLLTWNVVEVANFKDRAVQPLLFYLVSMLFGGVHLLAWNWAFPSDGVMKAWRAFSLVCTLTPVLVTMTSALLLARFGFVRSLAPPLIFLLSSVYLLSRVATLFLAFYSLRSSPATTYKALSWSAYMPSFG</sequence>
<keyword evidence="1" id="KW-1133">Transmembrane helix</keyword>
<dbReference type="GeneID" id="98115261"/>
<evidence type="ECO:0000313" key="2">
    <source>
        <dbReference type="EMBL" id="KAL2891657.1"/>
    </source>
</evidence>
<feature type="transmembrane region" description="Helical" evidence="1">
    <location>
        <begin position="431"/>
        <end position="452"/>
    </location>
</feature>
<gene>
    <name evidence="2" type="ORF">HOO65_011015</name>
</gene>
<keyword evidence="1" id="KW-0812">Transmembrane</keyword>
<name>A0ABR4MTR8_9PEZI</name>
<accession>A0ABR4MTR8</accession>
<organism evidence="2 3">
    <name type="scientific">Ceratocystis lukuohia</name>
    <dbReference type="NCBI Taxonomy" id="2019550"/>
    <lineage>
        <taxon>Eukaryota</taxon>
        <taxon>Fungi</taxon>
        <taxon>Dikarya</taxon>
        <taxon>Ascomycota</taxon>
        <taxon>Pezizomycotina</taxon>
        <taxon>Sordariomycetes</taxon>
        <taxon>Hypocreomycetidae</taxon>
        <taxon>Microascales</taxon>
        <taxon>Ceratocystidaceae</taxon>
        <taxon>Ceratocystis</taxon>
    </lineage>
</organism>
<dbReference type="RefSeq" id="XP_070862837.1">
    <property type="nucleotide sequence ID" value="XM_071005759.1"/>
</dbReference>
<dbReference type="EMBL" id="JABSNW010000001">
    <property type="protein sequence ID" value="KAL2891657.1"/>
    <property type="molecule type" value="Genomic_DNA"/>
</dbReference>
<protein>
    <submittedName>
        <fullName evidence="2">Uncharacterized protein</fullName>
    </submittedName>
</protein>
<proteinExistence type="predicted"/>